<dbReference type="NCBIfam" id="TIGR01597">
    <property type="entry name" value="PYST-B"/>
    <property type="match status" value="1"/>
</dbReference>
<gene>
    <name evidence="6" type="ORF">YYE_04926</name>
</gene>
<protein>
    <recommendedName>
        <fullName evidence="8">Fam-b protein</fullName>
    </recommendedName>
</protein>
<dbReference type="RefSeq" id="XP_008626784.2">
    <property type="nucleotide sequence ID" value="XM_008628562.2"/>
</dbReference>
<reference evidence="6 7" key="1">
    <citation type="submission" date="2013-02" db="EMBL/GenBank/DDBJ databases">
        <title>The Genome Sequence of Plasmodium vinckei vinckei.</title>
        <authorList>
            <consortium name="The Broad Institute Genome Sequencing Platform"/>
            <consortium name="The Broad Institute Genome Sequencing Center for Infectious Disease"/>
            <person name="Neafsey D."/>
            <person name="Cheeseman I."/>
            <person name="Volkman S."/>
            <person name="Adams J."/>
            <person name="Walker B."/>
            <person name="Young S.K."/>
            <person name="Zeng Q."/>
            <person name="Gargeya S."/>
            <person name="Fitzgerald M."/>
            <person name="Haas B."/>
            <person name="Abouelleil A."/>
            <person name="Alvarado L."/>
            <person name="Arachchi H.M."/>
            <person name="Berlin A.M."/>
            <person name="Chapman S.B."/>
            <person name="Dewar J."/>
            <person name="Goldberg J."/>
            <person name="Griggs A."/>
            <person name="Gujja S."/>
            <person name="Hansen M."/>
            <person name="Howarth C."/>
            <person name="Imamovic A."/>
            <person name="Larimer J."/>
            <person name="McCowan C."/>
            <person name="Murphy C."/>
            <person name="Neiman D."/>
            <person name="Pearson M."/>
            <person name="Priest M."/>
            <person name="Roberts A."/>
            <person name="Saif S."/>
            <person name="Shea T."/>
            <person name="Sisk P."/>
            <person name="Sykes S."/>
            <person name="Wortman J."/>
            <person name="Nusbaum C."/>
            <person name="Birren B."/>
        </authorList>
    </citation>
    <scope>NUCLEOTIDE SEQUENCE [LARGE SCALE GENOMIC DNA]</scope>
    <source>
        <strain evidence="7">vinckei</strain>
    </source>
</reference>
<dbReference type="Gene3D" id="1.10.565.10">
    <property type="entry name" value="Retinoid X Receptor"/>
    <property type="match status" value="1"/>
</dbReference>
<keyword evidence="5" id="KW-0812">Transmembrane</keyword>
<dbReference type="SUPFAM" id="SSF48508">
    <property type="entry name" value="Nuclear receptor ligand-binding domain"/>
    <property type="match status" value="1"/>
</dbReference>
<dbReference type="AlphaFoldDB" id="A0A081I960"/>
<dbReference type="Pfam" id="PF09592">
    <property type="entry name" value="DUF2031"/>
    <property type="match status" value="1"/>
</dbReference>
<keyword evidence="1" id="KW-0805">Transcription regulation</keyword>
<feature type="coiled-coil region" evidence="4">
    <location>
        <begin position="108"/>
        <end position="135"/>
    </location>
</feature>
<evidence type="ECO:0000256" key="4">
    <source>
        <dbReference type="SAM" id="Coils"/>
    </source>
</evidence>
<dbReference type="KEGG" id="pvv:PVVCY_1100090"/>
<keyword evidence="3" id="KW-0675">Receptor</keyword>
<feature type="transmembrane region" description="Helical" evidence="5">
    <location>
        <begin position="204"/>
        <end position="228"/>
    </location>
</feature>
<dbReference type="EMBL" id="KL446960">
    <property type="protein sequence ID" value="KEG00218.1"/>
    <property type="molecule type" value="Genomic_DNA"/>
</dbReference>
<keyword evidence="5" id="KW-0472">Membrane</keyword>
<evidence type="ECO:0000313" key="6">
    <source>
        <dbReference type="EMBL" id="KEG00218.1"/>
    </source>
</evidence>
<evidence type="ECO:0000256" key="3">
    <source>
        <dbReference type="ARBA" id="ARBA00023170"/>
    </source>
</evidence>
<name>A0A081I960_PLAVN</name>
<sequence length="247" mass="28828">MRASILKYVLFSIIICSFEYSQNRLYFVNERNIYLEKNITKFGNNRGLADVDNQFDLNNFYESTLSLANQLNDYNVDDEEMACLRNMIDSHVQKHRESNTLPNLNNVDEETKKVIHELQKELEKVKKELDKKEDKELVTQTIQNKKIIKNDENVSESKHEYFKKSKIKGKMLKGIHNLLSSSDNNELNINSEIKKIRKKIFVKIMLLFGFSLAFIITGGLLVPIIILISPTAYDIFKKMKKLSKLDI</sequence>
<evidence type="ECO:0000256" key="1">
    <source>
        <dbReference type="ARBA" id="ARBA00023015"/>
    </source>
</evidence>
<evidence type="ECO:0000256" key="5">
    <source>
        <dbReference type="SAM" id="Phobius"/>
    </source>
</evidence>
<keyword evidence="4" id="KW-0175">Coiled coil</keyword>
<keyword evidence="5" id="KW-1133">Transmembrane helix</keyword>
<organism evidence="6 7">
    <name type="scientific">Plasmodium vinckei vinckei</name>
    <dbReference type="NCBI Taxonomy" id="54757"/>
    <lineage>
        <taxon>Eukaryota</taxon>
        <taxon>Sar</taxon>
        <taxon>Alveolata</taxon>
        <taxon>Apicomplexa</taxon>
        <taxon>Aconoidasida</taxon>
        <taxon>Haemosporida</taxon>
        <taxon>Plasmodiidae</taxon>
        <taxon>Plasmodium</taxon>
        <taxon>Plasmodium (Vinckeia)</taxon>
    </lineage>
</organism>
<evidence type="ECO:0000256" key="2">
    <source>
        <dbReference type="ARBA" id="ARBA00023163"/>
    </source>
</evidence>
<dbReference type="InterPro" id="IPR006484">
    <property type="entry name" value="PYST_B"/>
</dbReference>
<dbReference type="GeneID" id="19963132"/>
<keyword evidence="2" id="KW-0804">Transcription</keyword>
<evidence type="ECO:0000313" key="7">
    <source>
        <dbReference type="Proteomes" id="UP000030681"/>
    </source>
</evidence>
<dbReference type="InterPro" id="IPR035500">
    <property type="entry name" value="NHR-like_dom_sf"/>
</dbReference>
<evidence type="ECO:0008006" key="8">
    <source>
        <dbReference type="Google" id="ProtNLM"/>
    </source>
</evidence>
<dbReference type="Proteomes" id="UP000030681">
    <property type="component" value="Unassembled WGS sequence"/>
</dbReference>
<proteinExistence type="predicted"/>
<accession>A0A081I960</accession>